<dbReference type="PANTHER" id="PTHR42057:SF2">
    <property type="entry name" value="F-BOX DOMAIN PROTEIN (AFU_ORTHOLOGUE AFUA_4G00200)-RELATED"/>
    <property type="match status" value="1"/>
</dbReference>
<name>A0A6A5JWE7_9PLEO</name>
<protein>
    <recommendedName>
        <fullName evidence="4">F-box domain-containing protein</fullName>
    </recommendedName>
</protein>
<feature type="compositionally biased region" description="Acidic residues" evidence="1">
    <location>
        <begin position="189"/>
        <end position="216"/>
    </location>
</feature>
<evidence type="ECO:0000256" key="1">
    <source>
        <dbReference type="SAM" id="MobiDB-lite"/>
    </source>
</evidence>
<gene>
    <name evidence="2" type="ORF">BDW02DRAFT_199495</name>
</gene>
<dbReference type="SUPFAM" id="SSF52047">
    <property type="entry name" value="RNI-like"/>
    <property type="match status" value="1"/>
</dbReference>
<evidence type="ECO:0000313" key="2">
    <source>
        <dbReference type="EMBL" id="KAF1828898.1"/>
    </source>
</evidence>
<keyword evidence="3" id="KW-1185">Reference proteome</keyword>
<evidence type="ECO:0008006" key="4">
    <source>
        <dbReference type="Google" id="ProtNLM"/>
    </source>
</evidence>
<sequence length="275" mass="31534">MEFRVAILSSFFRALAKTGKVKSLTIKHLQDCMRKELFASADFVAVRQRLRELHLMIATESNETAPALDIDLHANSRGFDRSLPRFWLQPTTPQLTRLTLYSTECFWGVWPFTDLRAIPPFPKLVSLSLGNFTIAHDWQIDWVVSHGATLKELILDDCLIVTALRMDRSQTAANFPEMAPLRPPKKDEDSEDSENSENSEDGHENDEEDGGGEDERDDVQYLKEVDLRWYQVLDRFGTNLPLLQRFDMGSGDWQCGNAFEERYDLKSQIPYGSIV</sequence>
<dbReference type="EMBL" id="ML975487">
    <property type="protein sequence ID" value="KAF1828898.1"/>
    <property type="molecule type" value="Genomic_DNA"/>
</dbReference>
<feature type="region of interest" description="Disordered" evidence="1">
    <location>
        <begin position="174"/>
        <end position="216"/>
    </location>
</feature>
<dbReference type="OrthoDB" id="3140657at2759"/>
<accession>A0A6A5JWE7</accession>
<proteinExistence type="predicted"/>
<evidence type="ECO:0000313" key="3">
    <source>
        <dbReference type="Proteomes" id="UP000800040"/>
    </source>
</evidence>
<dbReference type="AlphaFoldDB" id="A0A6A5JWE7"/>
<reference evidence="2" key="1">
    <citation type="submission" date="2020-01" db="EMBL/GenBank/DDBJ databases">
        <authorList>
            <consortium name="DOE Joint Genome Institute"/>
            <person name="Haridas S."/>
            <person name="Albert R."/>
            <person name="Binder M."/>
            <person name="Bloem J."/>
            <person name="Labutti K."/>
            <person name="Salamov A."/>
            <person name="Andreopoulos B."/>
            <person name="Baker S.E."/>
            <person name="Barry K."/>
            <person name="Bills G."/>
            <person name="Bluhm B.H."/>
            <person name="Cannon C."/>
            <person name="Castanera R."/>
            <person name="Culley D.E."/>
            <person name="Daum C."/>
            <person name="Ezra D."/>
            <person name="Gonzalez J.B."/>
            <person name="Henrissat B."/>
            <person name="Kuo A."/>
            <person name="Liang C."/>
            <person name="Lipzen A."/>
            <person name="Lutzoni F."/>
            <person name="Magnuson J."/>
            <person name="Mondo S."/>
            <person name="Nolan M."/>
            <person name="Ohm R."/>
            <person name="Pangilinan J."/>
            <person name="Park H.-J."/>
            <person name="Ramirez L."/>
            <person name="Alfaro M."/>
            <person name="Sun H."/>
            <person name="Tritt A."/>
            <person name="Yoshinaga Y."/>
            <person name="Zwiers L.-H."/>
            <person name="Turgeon B.G."/>
            <person name="Goodwin S.B."/>
            <person name="Spatafora J.W."/>
            <person name="Crous P.W."/>
            <person name="Grigoriev I.V."/>
        </authorList>
    </citation>
    <scope>NUCLEOTIDE SEQUENCE</scope>
    <source>
        <strain evidence="2">P77</strain>
    </source>
</reference>
<dbReference type="Proteomes" id="UP000800040">
    <property type="component" value="Unassembled WGS sequence"/>
</dbReference>
<dbReference type="PANTHER" id="PTHR42057">
    <property type="entry name" value="F-BOX DOMAIN PROTEIN (AFU_ORTHOLOGUE AFUA_4G00200)"/>
    <property type="match status" value="1"/>
</dbReference>
<organism evidence="2 3">
    <name type="scientific">Decorospora gaudefroyi</name>
    <dbReference type="NCBI Taxonomy" id="184978"/>
    <lineage>
        <taxon>Eukaryota</taxon>
        <taxon>Fungi</taxon>
        <taxon>Dikarya</taxon>
        <taxon>Ascomycota</taxon>
        <taxon>Pezizomycotina</taxon>
        <taxon>Dothideomycetes</taxon>
        <taxon>Pleosporomycetidae</taxon>
        <taxon>Pleosporales</taxon>
        <taxon>Pleosporineae</taxon>
        <taxon>Pleosporaceae</taxon>
        <taxon>Decorospora</taxon>
    </lineage>
</organism>